<dbReference type="EMBL" id="CADIJO010000002">
    <property type="protein sequence ID" value="CAB3663026.1"/>
    <property type="molecule type" value="Genomic_DNA"/>
</dbReference>
<accession>A0A6S6Z6J1</accession>
<comment type="cofactor">
    <cofactor evidence="1">
        <name>pyridoxal 5'-phosphate</name>
        <dbReference type="ChEBI" id="CHEBI:597326"/>
    </cofactor>
</comment>
<keyword evidence="7" id="KW-0456">Lyase</keyword>
<organism evidence="7 8">
    <name type="scientific">Achromobacter deleyi</name>
    <dbReference type="NCBI Taxonomy" id="1353891"/>
    <lineage>
        <taxon>Bacteria</taxon>
        <taxon>Pseudomonadati</taxon>
        <taxon>Pseudomonadota</taxon>
        <taxon>Betaproteobacteria</taxon>
        <taxon>Burkholderiales</taxon>
        <taxon>Alcaligenaceae</taxon>
        <taxon>Achromobacter</taxon>
    </lineage>
</organism>
<reference evidence="7 8" key="1">
    <citation type="submission" date="2020-04" db="EMBL/GenBank/DDBJ databases">
        <authorList>
            <person name="De Canck E."/>
        </authorList>
    </citation>
    <scope>NUCLEOTIDE SEQUENCE [LARGE SCALE GENOMIC DNA]</scope>
    <source>
        <strain evidence="7 8">LMG 3458</strain>
    </source>
</reference>
<feature type="active site" description="Nucleophile" evidence="4">
    <location>
        <position position="89"/>
    </location>
</feature>
<dbReference type="GO" id="GO:0034011">
    <property type="term" value="F:L-cysteate sulfo-lyase activity"/>
    <property type="evidence" value="ECO:0007669"/>
    <property type="project" value="UniProtKB-EC"/>
</dbReference>
<evidence type="ECO:0000256" key="1">
    <source>
        <dbReference type="ARBA" id="ARBA00001933"/>
    </source>
</evidence>
<dbReference type="AlphaFoldDB" id="A0A6S6Z6J1"/>
<evidence type="ECO:0000256" key="2">
    <source>
        <dbReference type="ARBA" id="ARBA00008639"/>
    </source>
</evidence>
<gene>
    <name evidence="7" type="primary">cuyA_1</name>
    <name evidence="7" type="ORF">LMG3458_00690</name>
</gene>
<dbReference type="InterPro" id="IPR001926">
    <property type="entry name" value="TrpB-like_PALP"/>
</dbReference>
<dbReference type="Gene3D" id="3.40.50.1100">
    <property type="match status" value="2"/>
</dbReference>
<dbReference type="PIRSF" id="PIRSF006278">
    <property type="entry name" value="ACCD_DCysDesulf"/>
    <property type="match status" value="1"/>
</dbReference>
<evidence type="ECO:0000256" key="4">
    <source>
        <dbReference type="PIRSR" id="PIRSR006278-1"/>
    </source>
</evidence>
<feature type="modified residue" description="N6-(pyridoxal phosphate)lysine" evidence="5">
    <location>
        <position position="62"/>
    </location>
</feature>
<proteinExistence type="inferred from homology"/>
<evidence type="ECO:0000256" key="5">
    <source>
        <dbReference type="PIRSR" id="PIRSR006278-2"/>
    </source>
</evidence>
<name>A0A6S6Z6J1_9BURK</name>
<evidence type="ECO:0000313" key="7">
    <source>
        <dbReference type="EMBL" id="CAB3663026.1"/>
    </source>
</evidence>
<dbReference type="Pfam" id="PF00291">
    <property type="entry name" value="PALP"/>
    <property type="match status" value="1"/>
</dbReference>
<dbReference type="GO" id="GO:0019148">
    <property type="term" value="F:D-cysteine desulfhydrase activity"/>
    <property type="evidence" value="ECO:0007669"/>
    <property type="project" value="TreeGrafter"/>
</dbReference>
<dbReference type="PANTHER" id="PTHR43780:SF2">
    <property type="entry name" value="1-AMINOCYCLOPROPANE-1-CARBOXYLATE DEAMINASE-RELATED"/>
    <property type="match status" value="1"/>
</dbReference>
<dbReference type="PANTHER" id="PTHR43780">
    <property type="entry name" value="1-AMINOCYCLOPROPANE-1-CARBOXYLATE DEAMINASE-RELATED"/>
    <property type="match status" value="1"/>
</dbReference>
<feature type="domain" description="Tryptophan synthase beta chain-like PALP" evidence="6">
    <location>
        <begin position="21"/>
        <end position="332"/>
    </location>
</feature>
<dbReference type="InterPro" id="IPR027278">
    <property type="entry name" value="ACCD_DCysDesulf"/>
</dbReference>
<dbReference type="SUPFAM" id="SSF53686">
    <property type="entry name" value="Tryptophan synthase beta subunit-like PLP-dependent enzymes"/>
    <property type="match status" value="1"/>
</dbReference>
<dbReference type="RefSeq" id="WP_175191354.1">
    <property type="nucleotide sequence ID" value="NZ_CADIJO010000002.1"/>
</dbReference>
<dbReference type="EC" id="4.4.1.25" evidence="7"/>
<evidence type="ECO:0000256" key="3">
    <source>
        <dbReference type="ARBA" id="ARBA00022898"/>
    </source>
</evidence>
<dbReference type="InterPro" id="IPR036052">
    <property type="entry name" value="TrpB-like_PALP_sf"/>
</dbReference>
<comment type="similarity">
    <text evidence="2">Belongs to the ACC deaminase/D-cysteine desulfhydrase family.</text>
</comment>
<evidence type="ECO:0000259" key="6">
    <source>
        <dbReference type="Pfam" id="PF00291"/>
    </source>
</evidence>
<keyword evidence="3 5" id="KW-0663">Pyridoxal phosphate</keyword>
<protein>
    <submittedName>
        <fullName evidence="7">L-cysteate sulfo-lyase</fullName>
        <ecNumber evidence="7">4.4.1.25</ecNumber>
    </submittedName>
</protein>
<dbReference type="Proteomes" id="UP000494111">
    <property type="component" value="Unassembled WGS sequence"/>
</dbReference>
<sequence>MSYRTEDLTQALERRPRAPLLAGPTPVQRLKNVEQAFRDQLGTTRLFAKRDDHMALGGGGNKLRKLEFLLGDAQAMAADVIITTGGRQSNHARLTAAACAHLGLACELVVKPTVGHANAEHRLGGNVLLDRLFGAARIEIPASADANDAMQARADFHRARGRIPYVIPAGGSNAIGALGYAAAAREIVEQQAACGFRLARIFLANGGSGTHAGLAAGWVAMGGSARAIQSFAVIGDADAVQQTTALKAMAAIDLLGTGGDIAQADMLVDGSQRGSAYGVPTAAMVEAVNLMACREGLLLDPVYSGKAFAGLLALIRGNGLRDAGDIVFLMTGGVPTLFAYRDALAPGTATDEPLLETQGE</sequence>
<evidence type="ECO:0000313" key="8">
    <source>
        <dbReference type="Proteomes" id="UP000494111"/>
    </source>
</evidence>